<sequence length="106" mass="11138">MAAVTVSSRPPFLVLSSCVYYCFLMHAAIHVPRVGSLSFNLSFSQPQSPGLSQLINCTGDAMLAQDTLVLTRTTGTAAEISRNRDSRRASASAISIGVCSRAGMAA</sequence>
<dbReference type="EMBL" id="CAJGYO010000014">
    <property type="protein sequence ID" value="CAD6269016.1"/>
    <property type="molecule type" value="Genomic_DNA"/>
</dbReference>
<feature type="transmembrane region" description="Helical" evidence="1">
    <location>
        <begin position="12"/>
        <end position="31"/>
    </location>
</feature>
<gene>
    <name evidence="2" type="ORF">NCGR_LOCUS52321</name>
</gene>
<keyword evidence="3" id="KW-1185">Reference proteome</keyword>
<reference evidence="2" key="1">
    <citation type="submission" date="2020-10" db="EMBL/GenBank/DDBJ databases">
        <authorList>
            <person name="Han B."/>
            <person name="Lu T."/>
            <person name="Zhao Q."/>
            <person name="Huang X."/>
            <person name="Zhao Y."/>
        </authorList>
    </citation>
    <scope>NUCLEOTIDE SEQUENCE</scope>
</reference>
<comment type="caution">
    <text evidence="2">The sequence shown here is derived from an EMBL/GenBank/DDBJ whole genome shotgun (WGS) entry which is preliminary data.</text>
</comment>
<protein>
    <submittedName>
        <fullName evidence="2">Uncharacterized protein</fullName>
    </submittedName>
</protein>
<evidence type="ECO:0000313" key="3">
    <source>
        <dbReference type="Proteomes" id="UP000604825"/>
    </source>
</evidence>
<keyword evidence="1" id="KW-1133">Transmembrane helix</keyword>
<keyword evidence="1" id="KW-0812">Transmembrane</keyword>
<proteinExistence type="predicted"/>
<evidence type="ECO:0000313" key="2">
    <source>
        <dbReference type="EMBL" id="CAD6269016.1"/>
    </source>
</evidence>
<evidence type="ECO:0000256" key="1">
    <source>
        <dbReference type="SAM" id="Phobius"/>
    </source>
</evidence>
<dbReference type="AlphaFoldDB" id="A0A811RFC6"/>
<accession>A0A811RFC6</accession>
<dbReference type="Proteomes" id="UP000604825">
    <property type="component" value="Unassembled WGS sequence"/>
</dbReference>
<name>A0A811RFC6_9POAL</name>
<organism evidence="2 3">
    <name type="scientific">Miscanthus lutarioriparius</name>
    <dbReference type="NCBI Taxonomy" id="422564"/>
    <lineage>
        <taxon>Eukaryota</taxon>
        <taxon>Viridiplantae</taxon>
        <taxon>Streptophyta</taxon>
        <taxon>Embryophyta</taxon>
        <taxon>Tracheophyta</taxon>
        <taxon>Spermatophyta</taxon>
        <taxon>Magnoliopsida</taxon>
        <taxon>Liliopsida</taxon>
        <taxon>Poales</taxon>
        <taxon>Poaceae</taxon>
        <taxon>PACMAD clade</taxon>
        <taxon>Panicoideae</taxon>
        <taxon>Andropogonodae</taxon>
        <taxon>Andropogoneae</taxon>
        <taxon>Saccharinae</taxon>
        <taxon>Miscanthus</taxon>
    </lineage>
</organism>
<keyword evidence="1" id="KW-0472">Membrane</keyword>